<reference evidence="3 4" key="1">
    <citation type="submission" date="2018-09" db="EMBL/GenBank/DDBJ databases">
        <title>Genome comparison of Alicycliphilus sp. BQ1, a polyurethanolytic bacterium, with its closest phylogenetic relatives Alicycliphilus denitrificans BC and K601, unable to attack polyurethane.</title>
        <authorList>
            <person name="Loza-Tavera H."/>
            <person name="Lozano L."/>
            <person name="Cevallos M."/>
            <person name="Maya-Lucas O."/>
            <person name="Garcia-Mena J."/>
            <person name="Hernandez J."/>
        </authorList>
    </citation>
    <scope>NUCLEOTIDE SEQUENCE [LARGE SCALE GENOMIC DNA]</scope>
    <source>
        <strain evidence="3 4">BQ1</strain>
    </source>
</reference>
<gene>
    <name evidence="3" type="ORF">CE154_015840</name>
</gene>
<evidence type="ECO:0000256" key="1">
    <source>
        <dbReference type="SAM" id="MobiDB-lite"/>
    </source>
</evidence>
<feature type="signal peptide" evidence="2">
    <location>
        <begin position="1"/>
        <end position="34"/>
    </location>
</feature>
<dbReference type="EMBL" id="NKDB02000003">
    <property type="protein sequence ID" value="RKJ95408.1"/>
    <property type="molecule type" value="Genomic_DNA"/>
</dbReference>
<feature type="chain" id="PRO_5018658309" description="TonB family protein" evidence="2">
    <location>
        <begin position="35"/>
        <end position="372"/>
    </location>
</feature>
<evidence type="ECO:0000313" key="3">
    <source>
        <dbReference type="EMBL" id="RKJ95408.1"/>
    </source>
</evidence>
<dbReference type="Proteomes" id="UP000216225">
    <property type="component" value="Unassembled WGS sequence"/>
</dbReference>
<keyword evidence="2" id="KW-0732">Signal</keyword>
<proteinExistence type="predicted"/>
<feature type="region of interest" description="Disordered" evidence="1">
    <location>
        <begin position="351"/>
        <end position="372"/>
    </location>
</feature>
<feature type="compositionally biased region" description="Low complexity" evidence="1">
    <location>
        <begin position="351"/>
        <end position="364"/>
    </location>
</feature>
<comment type="caution">
    <text evidence="3">The sequence shown here is derived from an EMBL/GenBank/DDBJ whole genome shotgun (WGS) entry which is preliminary data.</text>
</comment>
<dbReference type="RefSeq" id="WP_094439296.1">
    <property type="nucleotide sequence ID" value="NZ_NKDB02000003.1"/>
</dbReference>
<evidence type="ECO:0000313" key="4">
    <source>
        <dbReference type="Proteomes" id="UP000216225"/>
    </source>
</evidence>
<evidence type="ECO:0000256" key="2">
    <source>
        <dbReference type="SAM" id="SignalP"/>
    </source>
</evidence>
<protein>
    <recommendedName>
        <fullName evidence="5">TonB family protein</fullName>
    </recommendedName>
</protein>
<name>A0A3R7FDR0_9BURK</name>
<evidence type="ECO:0008006" key="5">
    <source>
        <dbReference type="Google" id="ProtNLM"/>
    </source>
</evidence>
<dbReference type="AlphaFoldDB" id="A0A3R7FDR0"/>
<organism evidence="3 4">
    <name type="scientific">Alicycliphilus denitrificans</name>
    <dbReference type="NCBI Taxonomy" id="179636"/>
    <lineage>
        <taxon>Bacteria</taxon>
        <taxon>Pseudomonadati</taxon>
        <taxon>Pseudomonadota</taxon>
        <taxon>Betaproteobacteria</taxon>
        <taxon>Burkholderiales</taxon>
        <taxon>Comamonadaceae</taxon>
        <taxon>Alicycliphilus</taxon>
    </lineage>
</organism>
<accession>A0A3R7FDR0</accession>
<sequence length="372" mass="40664">MARLATTPGAAAWRRLRGGALLAALAAAAMGARAQPEADDITPPSPAQTLGCLQRPAEPLSVQQNPPNDRNTGLVRLKLRFDAPDAPPQVEMLAASARPQVQRLVRHYVESYRLPCLQPQDGAVDAVQEFAFIGRPHGVVQQQSALVPLASQADLPSRQCLVRPPRDPAPMRGAGRVLEHVVFSLHFAGDGTQAPQVRMEHSTAPAWAQERILDWAAGFRMPCRQAGDAPVVLRQHFSLGAREVRRYGFSKPVLGLAEFLGMTEQPERLRAWFDFNTMGCPFKVAYKAYGPQLPNLVRAEPPFNPDRTPFLQWLRERQLHYANEQQAGDLFGRTAVIQVPCGVLDLQSAPDAAAPVSDSPPSSSLHSQEILS</sequence>